<evidence type="ECO:0000313" key="3">
    <source>
        <dbReference type="Proteomes" id="UP001443914"/>
    </source>
</evidence>
<sequence>MVNKLNVSSVLAEKLQTDVVAVSNKMQDSSEKVEKSTRMIEDLMSDFNKMEASLQELTLENKDLVDRIMAFGSLSDELEDNKSEIRELKQKNRSLTELLQYNIDESDVRVRCRGLTT</sequence>
<feature type="coiled-coil region" evidence="1">
    <location>
        <begin position="40"/>
        <end position="98"/>
    </location>
</feature>
<dbReference type="PANTHER" id="PTHR34452:SF1">
    <property type="entry name" value="SPORULATION-SPECIFIC PROTEIN"/>
    <property type="match status" value="1"/>
</dbReference>
<evidence type="ECO:0000313" key="2">
    <source>
        <dbReference type="EMBL" id="KAK9735854.1"/>
    </source>
</evidence>
<evidence type="ECO:0000256" key="1">
    <source>
        <dbReference type="SAM" id="Coils"/>
    </source>
</evidence>
<proteinExistence type="predicted"/>
<accession>A0AAW1LPA2</accession>
<keyword evidence="1" id="KW-0175">Coiled coil</keyword>
<gene>
    <name evidence="2" type="ORF">RND81_04G232800</name>
</gene>
<protein>
    <submittedName>
        <fullName evidence="2">Uncharacterized protein</fullName>
    </submittedName>
</protein>
<keyword evidence="3" id="KW-1185">Reference proteome</keyword>
<reference evidence="2" key="1">
    <citation type="submission" date="2024-03" db="EMBL/GenBank/DDBJ databases">
        <title>WGS assembly of Saponaria officinalis var. Norfolk2.</title>
        <authorList>
            <person name="Jenkins J."/>
            <person name="Shu S."/>
            <person name="Grimwood J."/>
            <person name="Barry K."/>
            <person name="Goodstein D."/>
            <person name="Schmutz J."/>
            <person name="Leebens-Mack J."/>
            <person name="Osbourn A."/>
        </authorList>
    </citation>
    <scope>NUCLEOTIDE SEQUENCE [LARGE SCALE GENOMIC DNA]</scope>
    <source>
        <strain evidence="2">JIC</strain>
    </source>
</reference>
<dbReference type="PANTHER" id="PTHR34452">
    <property type="entry name" value="MYOSIN HEAVY CHAIN-RELATED PROTEIN"/>
    <property type="match status" value="1"/>
</dbReference>
<name>A0AAW1LPA2_SAPOF</name>
<organism evidence="2 3">
    <name type="scientific">Saponaria officinalis</name>
    <name type="common">Common soapwort</name>
    <name type="synonym">Lychnis saponaria</name>
    <dbReference type="NCBI Taxonomy" id="3572"/>
    <lineage>
        <taxon>Eukaryota</taxon>
        <taxon>Viridiplantae</taxon>
        <taxon>Streptophyta</taxon>
        <taxon>Embryophyta</taxon>
        <taxon>Tracheophyta</taxon>
        <taxon>Spermatophyta</taxon>
        <taxon>Magnoliopsida</taxon>
        <taxon>eudicotyledons</taxon>
        <taxon>Gunneridae</taxon>
        <taxon>Pentapetalae</taxon>
        <taxon>Caryophyllales</taxon>
        <taxon>Caryophyllaceae</taxon>
        <taxon>Caryophylleae</taxon>
        <taxon>Saponaria</taxon>
    </lineage>
</organism>
<comment type="caution">
    <text evidence="2">The sequence shown here is derived from an EMBL/GenBank/DDBJ whole genome shotgun (WGS) entry which is preliminary data.</text>
</comment>
<dbReference type="Proteomes" id="UP001443914">
    <property type="component" value="Unassembled WGS sequence"/>
</dbReference>
<dbReference type="AlphaFoldDB" id="A0AAW1LPA2"/>
<dbReference type="EMBL" id="JBDFQZ010000004">
    <property type="protein sequence ID" value="KAK9735854.1"/>
    <property type="molecule type" value="Genomic_DNA"/>
</dbReference>